<keyword evidence="1" id="KW-0548">Nucleotidyltransferase</keyword>
<proteinExistence type="predicted"/>
<protein>
    <submittedName>
        <fullName evidence="1">Putative RNA-dependent RNA polymerase</fullName>
    </submittedName>
</protein>
<sequence>MNMTPEFLQMLKDRWIRAGHRPKLYQRKPGQVAEFTGWHCCVDEEGIIKEKMCPDVWRTLTNMPFSTAKEAVQAAAEGDKERLMRIVAPGVVARLYGIADKLPVLARTIYGAVHTHIDNNSALSREELYVSGLNPEDIGFSELLPRPEDDELPKPEEQMRQATLRFKSFLERFTERLGTNNPDEAALAVSLGVAKSEDSYWRIVDTFEGGFFACAESCSDHVSTPDFASMMAMERE</sequence>
<keyword evidence="1" id="KW-0696">RNA-directed RNA polymerase</keyword>
<name>A0A221LFG5_9VIRU</name>
<dbReference type="GO" id="GO:0003968">
    <property type="term" value="F:RNA-directed RNA polymerase activity"/>
    <property type="evidence" value="ECO:0007669"/>
    <property type="project" value="UniProtKB-KW"/>
</dbReference>
<accession>A0A221LFG5</accession>
<reference evidence="1" key="1">
    <citation type="submission" date="2017-05" db="EMBL/GenBank/DDBJ databases">
        <title>New viruses from a metagenomic survey of invertebrates and Fucus.</title>
        <authorList>
            <person name="Waldron F.M."/>
            <person name="Obbard D.J."/>
        </authorList>
    </citation>
    <scope>NUCLEOTIDE SEQUENCE</scope>
    <source>
        <strain evidence="1">H35</strain>
    </source>
</reference>
<evidence type="ECO:0000313" key="1">
    <source>
        <dbReference type="EMBL" id="ASM94031.1"/>
    </source>
</evidence>
<keyword evidence="1" id="KW-0808">Transferase</keyword>
<dbReference type="EMBL" id="MF190003">
    <property type="protein sequence ID" value="ASM94031.1"/>
    <property type="molecule type" value="Genomic_RNA"/>
</dbReference>
<organism evidence="1">
    <name type="scientific">Barns Ness breadcrumb sponge weivirus-like virus 2</name>
    <dbReference type="NCBI Taxonomy" id="2021889"/>
    <lineage>
        <taxon>Viruses</taxon>
        <taxon>Riboviria</taxon>
    </lineage>
</organism>